<feature type="region of interest" description="Disordered" evidence="1">
    <location>
        <begin position="311"/>
        <end position="336"/>
    </location>
</feature>
<dbReference type="PROSITE" id="PS50231">
    <property type="entry name" value="RICIN_B_LECTIN"/>
    <property type="match status" value="1"/>
</dbReference>
<gene>
    <name evidence="3" type="ORF">SAMN04489713_103113</name>
</gene>
<dbReference type="EMBL" id="FOVH01000003">
    <property type="protein sequence ID" value="SFN80982.1"/>
    <property type="molecule type" value="Genomic_DNA"/>
</dbReference>
<evidence type="ECO:0000256" key="2">
    <source>
        <dbReference type="SAM" id="Phobius"/>
    </source>
</evidence>
<evidence type="ECO:0000313" key="3">
    <source>
        <dbReference type="EMBL" id="SFN80982.1"/>
    </source>
</evidence>
<dbReference type="SUPFAM" id="SSF50370">
    <property type="entry name" value="Ricin B-like lectins"/>
    <property type="match status" value="1"/>
</dbReference>
<dbReference type="STRING" id="1993.SAMN04489713_103113"/>
<keyword evidence="4" id="KW-1185">Reference proteome</keyword>
<accession>A0A1I5C2E3</accession>
<feature type="transmembrane region" description="Helical" evidence="2">
    <location>
        <begin position="168"/>
        <end position="191"/>
    </location>
</feature>
<dbReference type="Proteomes" id="UP000183413">
    <property type="component" value="Unassembled WGS sequence"/>
</dbReference>
<proteinExistence type="predicted"/>
<feature type="region of interest" description="Disordered" evidence="1">
    <location>
        <begin position="1"/>
        <end position="25"/>
    </location>
</feature>
<feature type="compositionally biased region" description="Basic and acidic residues" evidence="1">
    <location>
        <begin position="194"/>
        <end position="204"/>
    </location>
</feature>
<feature type="compositionally biased region" description="Basic residues" evidence="1">
    <location>
        <begin position="149"/>
        <end position="165"/>
    </location>
</feature>
<keyword evidence="2" id="KW-0812">Transmembrane</keyword>
<feature type="region of interest" description="Disordered" evidence="1">
    <location>
        <begin position="124"/>
        <end position="167"/>
    </location>
</feature>
<keyword evidence="2" id="KW-0472">Membrane</keyword>
<feature type="region of interest" description="Disordered" evidence="1">
    <location>
        <begin position="194"/>
        <end position="215"/>
    </location>
</feature>
<organism evidence="3 4">
    <name type="scientific">Actinomadura madurae</name>
    <dbReference type="NCBI Taxonomy" id="1993"/>
    <lineage>
        <taxon>Bacteria</taxon>
        <taxon>Bacillati</taxon>
        <taxon>Actinomycetota</taxon>
        <taxon>Actinomycetes</taxon>
        <taxon>Streptosporangiales</taxon>
        <taxon>Thermomonosporaceae</taxon>
        <taxon>Actinomadura</taxon>
    </lineage>
</organism>
<protein>
    <submittedName>
        <fullName evidence="3">Uncharacterized protein</fullName>
    </submittedName>
</protein>
<dbReference type="InterPro" id="IPR035992">
    <property type="entry name" value="Ricin_B-like_lectins"/>
</dbReference>
<dbReference type="RefSeq" id="WP_177287663.1">
    <property type="nucleotide sequence ID" value="NZ_FOVH01000003.1"/>
</dbReference>
<sequence>MPTINDTSLEEGTKTSGRRTVPQPNDVRGTAEFIAMMRRLQRWSGLSLQELEARTAQAPVLMPGGLAGILGGSTLPRREVVSAFVSACGCVPEVQAEWMRAYARVSSPSPRPSAVAPAKLVASAKPVAAPEPPVPPPPEKRQAEEQPKRRPRHRKSSGRRDRSARRSLSPLVAAPAFITVAVVAIAMVTALGDDSGKHENKESGKPSLASPPGNGWYSIQPEASVSVGNCLTILPDDQFAPTLSLEECDEEDDLQRFWLETHTANTHVVQGHTVDGRLWCLTLDAPGEGSRLHLTACDEANKWQRFNLEATRPQGETAAGKGTSQPTPLFNLRSPETRQNGMCVGIDSTRKGSIQAMHTTCTKTGIWGYSFVQTTPPAGT</sequence>
<feature type="compositionally biased region" description="Basic and acidic residues" evidence="1">
    <location>
        <begin position="138"/>
        <end position="148"/>
    </location>
</feature>
<name>A0A1I5C2E3_9ACTN</name>
<reference evidence="3 4" key="1">
    <citation type="submission" date="2016-10" db="EMBL/GenBank/DDBJ databases">
        <authorList>
            <person name="de Groot N.N."/>
        </authorList>
    </citation>
    <scope>NUCLEOTIDE SEQUENCE [LARGE SCALE GENOMIC DNA]</scope>
    <source>
        <strain evidence="3 4">DSM 43067</strain>
    </source>
</reference>
<evidence type="ECO:0000256" key="1">
    <source>
        <dbReference type="SAM" id="MobiDB-lite"/>
    </source>
</evidence>
<dbReference type="Gene3D" id="2.80.10.50">
    <property type="match status" value="1"/>
</dbReference>
<dbReference type="AlphaFoldDB" id="A0A1I5C2E3"/>
<dbReference type="InParanoid" id="A0A1I5C2E3"/>
<keyword evidence="2" id="KW-1133">Transmembrane helix</keyword>
<evidence type="ECO:0000313" key="4">
    <source>
        <dbReference type="Proteomes" id="UP000183413"/>
    </source>
</evidence>